<reference evidence="2" key="1">
    <citation type="submission" date="2020-11" db="EMBL/GenBank/DDBJ databases">
        <authorList>
            <consortium name="DOE Joint Genome Institute"/>
            <person name="Ahrendt S."/>
            <person name="Riley R."/>
            <person name="Andreopoulos W."/>
            <person name="Labutti K."/>
            <person name="Pangilinan J."/>
            <person name="Ruiz-Duenas F.J."/>
            <person name="Barrasa J.M."/>
            <person name="Sanchez-Garcia M."/>
            <person name="Camarero S."/>
            <person name="Miyauchi S."/>
            <person name="Serrano A."/>
            <person name="Linde D."/>
            <person name="Babiker R."/>
            <person name="Drula E."/>
            <person name="Ayuso-Fernandez I."/>
            <person name="Pacheco R."/>
            <person name="Padilla G."/>
            <person name="Ferreira P."/>
            <person name="Barriuso J."/>
            <person name="Kellner H."/>
            <person name="Castanera R."/>
            <person name="Alfaro M."/>
            <person name="Ramirez L."/>
            <person name="Pisabarro A.G."/>
            <person name="Kuo A."/>
            <person name="Tritt A."/>
            <person name="Lipzen A."/>
            <person name="He G."/>
            <person name="Yan M."/>
            <person name="Ng V."/>
            <person name="Cullen D."/>
            <person name="Martin F."/>
            <person name="Rosso M.-N."/>
            <person name="Henrissat B."/>
            <person name="Hibbett D."/>
            <person name="Martinez A.T."/>
            <person name="Grigoriev I.V."/>
        </authorList>
    </citation>
    <scope>NUCLEOTIDE SEQUENCE</scope>
    <source>
        <strain evidence="2">AH 40177</strain>
    </source>
</reference>
<protein>
    <submittedName>
        <fullName evidence="2">Uncharacterized protein</fullName>
    </submittedName>
</protein>
<sequence length="186" mass="20479">MSQPTPFELYPSDSNQSSAHDSDSESLNSDNDDQSSEAGSFQTFYSVLSSPSPSISKSLPDDNDDSASAHGSDPDSNGPESIIFDSDGQLLPSEKAHRFRNGLCFYCGGEHMHINCDRLREKLRRQEDLYQSDSGSDISDSHDSDGLGGRNYSDISDSELLYDTNDPAYWDYDYLASIGAEARTDF</sequence>
<keyword evidence="3" id="KW-1185">Reference proteome</keyword>
<feature type="region of interest" description="Disordered" evidence="1">
    <location>
        <begin position="127"/>
        <end position="151"/>
    </location>
</feature>
<name>A0A9P5Q7H3_9AGAR</name>
<feature type="compositionally biased region" description="Low complexity" evidence="1">
    <location>
        <begin position="46"/>
        <end position="58"/>
    </location>
</feature>
<organism evidence="2 3">
    <name type="scientific">Rhodocollybia butyracea</name>
    <dbReference type="NCBI Taxonomy" id="206335"/>
    <lineage>
        <taxon>Eukaryota</taxon>
        <taxon>Fungi</taxon>
        <taxon>Dikarya</taxon>
        <taxon>Basidiomycota</taxon>
        <taxon>Agaricomycotina</taxon>
        <taxon>Agaricomycetes</taxon>
        <taxon>Agaricomycetidae</taxon>
        <taxon>Agaricales</taxon>
        <taxon>Marasmiineae</taxon>
        <taxon>Omphalotaceae</taxon>
        <taxon>Rhodocollybia</taxon>
    </lineage>
</organism>
<evidence type="ECO:0000313" key="3">
    <source>
        <dbReference type="Proteomes" id="UP000772434"/>
    </source>
</evidence>
<accession>A0A9P5Q7H3</accession>
<evidence type="ECO:0000313" key="2">
    <source>
        <dbReference type="EMBL" id="KAF9075040.1"/>
    </source>
</evidence>
<dbReference type="EMBL" id="JADNRY010000011">
    <property type="protein sequence ID" value="KAF9075040.1"/>
    <property type="molecule type" value="Genomic_DNA"/>
</dbReference>
<feature type="region of interest" description="Disordered" evidence="1">
    <location>
        <begin position="1"/>
        <end position="89"/>
    </location>
</feature>
<dbReference type="AlphaFoldDB" id="A0A9P5Q7H3"/>
<proteinExistence type="predicted"/>
<comment type="caution">
    <text evidence="2">The sequence shown here is derived from an EMBL/GenBank/DDBJ whole genome shotgun (WGS) entry which is preliminary data.</text>
</comment>
<dbReference type="Proteomes" id="UP000772434">
    <property type="component" value="Unassembled WGS sequence"/>
</dbReference>
<evidence type="ECO:0000256" key="1">
    <source>
        <dbReference type="SAM" id="MobiDB-lite"/>
    </source>
</evidence>
<gene>
    <name evidence="2" type="ORF">BDP27DRAFT_1415942</name>
</gene>
<dbReference type="OrthoDB" id="3067159at2759"/>